<organism evidence="1 2">
    <name type="scientific">Olleya marilimosa</name>
    <dbReference type="NCBI Taxonomy" id="272164"/>
    <lineage>
        <taxon>Bacteria</taxon>
        <taxon>Pseudomonadati</taxon>
        <taxon>Bacteroidota</taxon>
        <taxon>Flavobacteriia</taxon>
        <taxon>Flavobacteriales</taxon>
        <taxon>Flavobacteriaceae</taxon>
    </lineage>
</organism>
<sequence length="569" mass="65327">MSYRIFYSYQSDIKKKLNQIFIREAINAAIAKITDFKIEPLIEGFYGKGGNPPLAETMLKQSKGSDIFIGDVTFTSSKIWQSKGVNFYEDSSTYLIEIDKPIDLKPAPNPNVLLETGYSWALKSFNRSILVMNEAFGHPSLLPVDMSNLRHPITYNLTEERHSLKSKYKKELENLTLALEGAIRDAINSSIEYQIEHWRPFIVHSQWKKDHAFPFYLTPLVKKKIVELRDLILKDKKPIRFTGLIGCGKTRLVLEALQKHGDLPRHTLSEQIIYYDFEGITSGEVSRELAELKDLNQQKIFVADNCSLKKHIKLSKHFRGTNIKVITIKTIKDVTKTEHATIFFDEDITVEIFESIIKEKFSSSSILEVIDKLGRNLENFIQLIQSGVIEGDLTKSTIELLNILLEDKNIKKGAFKFLIAISVFNQIGVSGQPKSQIEFIRSVFVGCSESEINELIELLEYKNLIEAKGDYIVINSFKEELVKFWKSESIDNLEDIIKGVTKNKLWYDFKKPFFQLLKQKPELVTRLVGEGGLLSDKKFIDSRFGGEFINLFADYYPEEALSVLKQKFK</sequence>
<keyword evidence="2" id="KW-1185">Reference proteome</keyword>
<proteinExistence type="predicted"/>
<reference evidence="1 2" key="1">
    <citation type="submission" date="2020-09" db="EMBL/GenBank/DDBJ databases">
        <title>Bacillus nautilus sp. nov., Chryseoglobus crepusculi sp. nov, and Psychrobacter noctis sp. nov., isolated from deep-sea sponges from the equatorial Atlantic.</title>
        <authorList>
            <person name="Stennett H.L."/>
            <person name="Williams S.E."/>
        </authorList>
    </citation>
    <scope>NUCLEOTIDE SEQUENCE [LARGE SCALE GENOMIC DNA]</scope>
    <source>
        <strain evidence="1 2">28M-24</strain>
    </source>
</reference>
<evidence type="ECO:0000313" key="1">
    <source>
        <dbReference type="EMBL" id="MBD3862318.1"/>
    </source>
</evidence>
<accession>A0ABR8LQ10</accession>
<dbReference type="EMBL" id="JACXXH010000001">
    <property type="protein sequence ID" value="MBD3862318.1"/>
    <property type="molecule type" value="Genomic_DNA"/>
</dbReference>
<evidence type="ECO:0000313" key="2">
    <source>
        <dbReference type="Proteomes" id="UP000627521"/>
    </source>
</evidence>
<gene>
    <name evidence="1" type="ORF">IEG06_02570</name>
</gene>
<dbReference type="Proteomes" id="UP000627521">
    <property type="component" value="Unassembled WGS sequence"/>
</dbReference>
<protein>
    <submittedName>
        <fullName evidence="1">Uncharacterized protein</fullName>
    </submittedName>
</protein>
<dbReference type="RefSeq" id="WP_191100891.1">
    <property type="nucleotide sequence ID" value="NZ_JACXXH010000001.1"/>
</dbReference>
<name>A0ABR8LQ10_9FLAO</name>
<comment type="caution">
    <text evidence="1">The sequence shown here is derived from an EMBL/GenBank/DDBJ whole genome shotgun (WGS) entry which is preliminary data.</text>
</comment>